<proteinExistence type="predicted"/>
<dbReference type="Proteomes" id="UP000178710">
    <property type="component" value="Unassembled WGS sequence"/>
</dbReference>
<accession>A0A1G2KQ86</accession>
<organism evidence="1 2">
    <name type="scientific">Candidatus Sungbacteria bacterium RIFCSPHIGHO2_02_FULL_49_20</name>
    <dbReference type="NCBI Taxonomy" id="1802272"/>
    <lineage>
        <taxon>Bacteria</taxon>
        <taxon>Candidatus Sungiibacteriota</taxon>
    </lineage>
</organism>
<gene>
    <name evidence="1" type="ORF">A3C12_00600</name>
</gene>
<comment type="caution">
    <text evidence="1">The sequence shown here is derived from an EMBL/GenBank/DDBJ whole genome shotgun (WGS) entry which is preliminary data.</text>
</comment>
<protein>
    <submittedName>
        <fullName evidence="1">Uncharacterized protein</fullName>
    </submittedName>
</protein>
<sequence>MPRRPFVFLLPARRSLDAGGEEKIRRAQKHGERFRVFACLSADFSVAVWNQYFKNSERLGLKTGR</sequence>
<reference evidence="1 2" key="1">
    <citation type="journal article" date="2016" name="Nat. Commun.">
        <title>Thousands of microbial genomes shed light on interconnected biogeochemical processes in an aquifer system.</title>
        <authorList>
            <person name="Anantharaman K."/>
            <person name="Brown C.T."/>
            <person name="Hug L.A."/>
            <person name="Sharon I."/>
            <person name="Castelle C.J."/>
            <person name="Probst A.J."/>
            <person name="Thomas B.C."/>
            <person name="Singh A."/>
            <person name="Wilkins M.J."/>
            <person name="Karaoz U."/>
            <person name="Brodie E.L."/>
            <person name="Williams K.H."/>
            <person name="Hubbard S.S."/>
            <person name="Banfield J.F."/>
        </authorList>
    </citation>
    <scope>NUCLEOTIDE SEQUENCE [LARGE SCALE GENOMIC DNA]</scope>
</reference>
<dbReference type="AlphaFoldDB" id="A0A1G2KQ86"/>
<name>A0A1G2KQ86_9BACT</name>
<evidence type="ECO:0000313" key="1">
    <source>
        <dbReference type="EMBL" id="OHA01590.1"/>
    </source>
</evidence>
<evidence type="ECO:0000313" key="2">
    <source>
        <dbReference type="Proteomes" id="UP000178710"/>
    </source>
</evidence>
<dbReference type="EMBL" id="MHQK01000023">
    <property type="protein sequence ID" value="OHA01590.1"/>
    <property type="molecule type" value="Genomic_DNA"/>
</dbReference>